<name>A0A821XV41_9NEOP</name>
<dbReference type="Proteomes" id="UP000663880">
    <property type="component" value="Unassembled WGS sequence"/>
</dbReference>
<accession>A0A821XV41</accession>
<sequence>MSEIDLNILLKFITTFDGSREKLGPFLANCQNAMSMATPSQTDVLLKYILSRLEGKAESACSIRDFNKWPQLEDFLKAQFGDKKHYAYLLADLQDCKQSTNETISQYSLKVESCLSKLLAEINISIPTKKRMNS</sequence>
<proteinExistence type="predicted"/>
<dbReference type="Pfam" id="PF03732">
    <property type="entry name" value="Retrotrans_gag"/>
    <property type="match status" value="1"/>
</dbReference>
<dbReference type="OrthoDB" id="8193998at2759"/>
<comment type="caution">
    <text evidence="2">The sequence shown here is derived from an EMBL/GenBank/DDBJ whole genome shotgun (WGS) entry which is preliminary data.</text>
</comment>
<feature type="domain" description="Retrotransposon gag" evidence="1">
    <location>
        <begin position="62"/>
        <end position="117"/>
    </location>
</feature>
<reference evidence="2" key="1">
    <citation type="submission" date="2021-02" db="EMBL/GenBank/DDBJ databases">
        <authorList>
            <person name="Steward A R."/>
        </authorList>
    </citation>
    <scope>NUCLEOTIDE SEQUENCE</scope>
</reference>
<dbReference type="EMBL" id="CAJOBZ010000070">
    <property type="protein sequence ID" value="CAF4948519.1"/>
    <property type="molecule type" value="Genomic_DNA"/>
</dbReference>
<dbReference type="InterPro" id="IPR005162">
    <property type="entry name" value="Retrotrans_gag_dom"/>
</dbReference>
<evidence type="ECO:0000313" key="3">
    <source>
        <dbReference type="Proteomes" id="UP000663880"/>
    </source>
</evidence>
<dbReference type="AlphaFoldDB" id="A0A821XV41"/>
<evidence type="ECO:0000313" key="2">
    <source>
        <dbReference type="EMBL" id="CAF4948519.1"/>
    </source>
</evidence>
<evidence type="ECO:0000259" key="1">
    <source>
        <dbReference type="Pfam" id="PF03732"/>
    </source>
</evidence>
<protein>
    <recommendedName>
        <fullName evidence="1">Retrotransposon gag domain-containing protein</fullName>
    </recommendedName>
</protein>
<organism evidence="2 3">
    <name type="scientific">Pieris macdunnoughi</name>
    <dbReference type="NCBI Taxonomy" id="345717"/>
    <lineage>
        <taxon>Eukaryota</taxon>
        <taxon>Metazoa</taxon>
        <taxon>Ecdysozoa</taxon>
        <taxon>Arthropoda</taxon>
        <taxon>Hexapoda</taxon>
        <taxon>Insecta</taxon>
        <taxon>Pterygota</taxon>
        <taxon>Neoptera</taxon>
        <taxon>Endopterygota</taxon>
        <taxon>Lepidoptera</taxon>
        <taxon>Glossata</taxon>
        <taxon>Ditrysia</taxon>
        <taxon>Papilionoidea</taxon>
        <taxon>Pieridae</taxon>
        <taxon>Pierinae</taxon>
        <taxon>Pieris</taxon>
    </lineage>
</organism>
<keyword evidence="3" id="KW-1185">Reference proteome</keyword>
<gene>
    <name evidence="2" type="ORF">PMACD_LOCUS15452</name>
</gene>